<proteinExistence type="predicted"/>
<protein>
    <submittedName>
        <fullName evidence="3">Uncharacterized protein</fullName>
    </submittedName>
</protein>
<reference evidence="3 4" key="1">
    <citation type="journal article" date="2019" name="Nat. Ecol. Evol.">
        <title>Megaphylogeny resolves global patterns of mushroom evolution.</title>
        <authorList>
            <person name="Varga T."/>
            <person name="Krizsan K."/>
            <person name="Foldi C."/>
            <person name="Dima B."/>
            <person name="Sanchez-Garcia M."/>
            <person name="Sanchez-Ramirez S."/>
            <person name="Szollosi G.J."/>
            <person name="Szarkandi J.G."/>
            <person name="Papp V."/>
            <person name="Albert L."/>
            <person name="Andreopoulos W."/>
            <person name="Angelini C."/>
            <person name="Antonin V."/>
            <person name="Barry K.W."/>
            <person name="Bougher N.L."/>
            <person name="Buchanan P."/>
            <person name="Buyck B."/>
            <person name="Bense V."/>
            <person name="Catcheside P."/>
            <person name="Chovatia M."/>
            <person name="Cooper J."/>
            <person name="Damon W."/>
            <person name="Desjardin D."/>
            <person name="Finy P."/>
            <person name="Geml J."/>
            <person name="Haridas S."/>
            <person name="Hughes K."/>
            <person name="Justo A."/>
            <person name="Karasinski D."/>
            <person name="Kautmanova I."/>
            <person name="Kiss B."/>
            <person name="Kocsube S."/>
            <person name="Kotiranta H."/>
            <person name="LaButti K.M."/>
            <person name="Lechner B.E."/>
            <person name="Liimatainen K."/>
            <person name="Lipzen A."/>
            <person name="Lukacs Z."/>
            <person name="Mihaltcheva S."/>
            <person name="Morgado L.N."/>
            <person name="Niskanen T."/>
            <person name="Noordeloos M.E."/>
            <person name="Ohm R.A."/>
            <person name="Ortiz-Santana B."/>
            <person name="Ovrebo C."/>
            <person name="Racz N."/>
            <person name="Riley R."/>
            <person name="Savchenko A."/>
            <person name="Shiryaev A."/>
            <person name="Soop K."/>
            <person name="Spirin V."/>
            <person name="Szebenyi C."/>
            <person name="Tomsovsky M."/>
            <person name="Tulloss R.E."/>
            <person name="Uehling J."/>
            <person name="Grigoriev I.V."/>
            <person name="Vagvolgyi C."/>
            <person name="Papp T."/>
            <person name="Martin F.M."/>
            <person name="Miettinen O."/>
            <person name="Hibbett D.S."/>
            <person name="Nagy L.G."/>
        </authorList>
    </citation>
    <scope>NUCLEOTIDE SEQUENCE [LARGE SCALE GENOMIC DNA]</scope>
    <source>
        <strain evidence="3 4">CBS 962.96</strain>
    </source>
</reference>
<dbReference type="OrthoDB" id="2976692at2759"/>
<feature type="chain" id="PRO_5020827510" evidence="2">
    <location>
        <begin position="23"/>
        <end position="245"/>
    </location>
</feature>
<feature type="region of interest" description="Disordered" evidence="1">
    <location>
        <begin position="96"/>
        <end position="127"/>
    </location>
</feature>
<organism evidence="3 4">
    <name type="scientific">Dendrothele bispora (strain CBS 962.96)</name>
    <dbReference type="NCBI Taxonomy" id="1314807"/>
    <lineage>
        <taxon>Eukaryota</taxon>
        <taxon>Fungi</taxon>
        <taxon>Dikarya</taxon>
        <taxon>Basidiomycota</taxon>
        <taxon>Agaricomycotina</taxon>
        <taxon>Agaricomycetes</taxon>
        <taxon>Agaricomycetidae</taxon>
        <taxon>Agaricales</taxon>
        <taxon>Agaricales incertae sedis</taxon>
        <taxon>Dendrothele</taxon>
    </lineage>
</organism>
<keyword evidence="2" id="KW-0732">Signal</keyword>
<dbReference type="AlphaFoldDB" id="A0A4S8LNE0"/>
<evidence type="ECO:0000256" key="2">
    <source>
        <dbReference type="SAM" id="SignalP"/>
    </source>
</evidence>
<evidence type="ECO:0000256" key="1">
    <source>
        <dbReference type="SAM" id="MobiDB-lite"/>
    </source>
</evidence>
<accession>A0A4S8LNE0</accession>
<feature type="signal peptide" evidence="2">
    <location>
        <begin position="1"/>
        <end position="22"/>
    </location>
</feature>
<gene>
    <name evidence="3" type="ORF">K435DRAFT_781181</name>
</gene>
<keyword evidence="4" id="KW-1185">Reference proteome</keyword>
<name>A0A4S8LNE0_DENBC</name>
<evidence type="ECO:0000313" key="3">
    <source>
        <dbReference type="EMBL" id="THU90600.1"/>
    </source>
</evidence>
<dbReference type="EMBL" id="ML179330">
    <property type="protein sequence ID" value="THU90600.1"/>
    <property type="molecule type" value="Genomic_DNA"/>
</dbReference>
<dbReference type="Proteomes" id="UP000297245">
    <property type="component" value="Unassembled WGS sequence"/>
</dbReference>
<sequence>MHRGSLSVLCLSIFFHLEYAVAECGPQQALYYDPEETRSPRCCQEGGTVTWQDQAAKIGFCCAPGHEWTGDVSSGEGGCCPIGMLMVEGMCVDGDSPEAQKAKSKSEGGSGCGCHHHPSNDGGEEPLMPATHGHAEISDEEEMDFENNGIVDTKIRYGQCYRLVTVPSGKEIGSNRENTIYTPGGLFQGIPFRVCRSTRDCSGGNDPEADVVLSSKSLFYLQDQMGRYNDLVQLPVGSLPSLAVF</sequence>
<evidence type="ECO:0000313" key="4">
    <source>
        <dbReference type="Proteomes" id="UP000297245"/>
    </source>
</evidence>